<dbReference type="InParanoid" id="A0A2K3CY02"/>
<evidence type="ECO:0000313" key="2">
    <source>
        <dbReference type="EMBL" id="PNW73139.1"/>
    </source>
</evidence>
<evidence type="ECO:0000256" key="1">
    <source>
        <dbReference type="SAM" id="MobiDB-lite"/>
    </source>
</evidence>
<gene>
    <name evidence="2" type="ORF">CHLRE_14g620217v5</name>
</gene>
<dbReference type="AlphaFoldDB" id="A0A2K3CY02"/>
<proteinExistence type="predicted"/>
<dbReference type="Proteomes" id="UP000006906">
    <property type="component" value="Chromosome 14"/>
</dbReference>
<accession>A0A2K3CY02</accession>
<dbReference type="RefSeq" id="XP_042916844.1">
    <property type="nucleotide sequence ID" value="XM_043070170.1"/>
</dbReference>
<dbReference type="GeneID" id="66056237"/>
<name>A0A2K3CY02_CHLRE</name>
<reference evidence="2 3" key="1">
    <citation type="journal article" date="2007" name="Science">
        <title>The Chlamydomonas genome reveals the evolution of key animal and plant functions.</title>
        <authorList>
            <person name="Merchant S.S."/>
            <person name="Prochnik S.E."/>
            <person name="Vallon O."/>
            <person name="Harris E.H."/>
            <person name="Karpowicz S.J."/>
            <person name="Witman G.B."/>
            <person name="Terry A."/>
            <person name="Salamov A."/>
            <person name="Fritz-Laylin L.K."/>
            <person name="Marechal-Drouard L."/>
            <person name="Marshall W.F."/>
            <person name="Qu L.H."/>
            <person name="Nelson D.R."/>
            <person name="Sanderfoot A.A."/>
            <person name="Spalding M.H."/>
            <person name="Kapitonov V.V."/>
            <person name="Ren Q."/>
            <person name="Ferris P."/>
            <person name="Lindquist E."/>
            <person name="Shapiro H."/>
            <person name="Lucas S.M."/>
            <person name="Grimwood J."/>
            <person name="Schmutz J."/>
            <person name="Cardol P."/>
            <person name="Cerutti H."/>
            <person name="Chanfreau G."/>
            <person name="Chen C.L."/>
            <person name="Cognat V."/>
            <person name="Croft M.T."/>
            <person name="Dent R."/>
            <person name="Dutcher S."/>
            <person name="Fernandez E."/>
            <person name="Fukuzawa H."/>
            <person name="Gonzalez-Ballester D."/>
            <person name="Gonzalez-Halphen D."/>
            <person name="Hallmann A."/>
            <person name="Hanikenne M."/>
            <person name="Hippler M."/>
            <person name="Inwood W."/>
            <person name="Jabbari K."/>
            <person name="Kalanon M."/>
            <person name="Kuras R."/>
            <person name="Lefebvre P.A."/>
            <person name="Lemaire S.D."/>
            <person name="Lobanov A.V."/>
            <person name="Lohr M."/>
            <person name="Manuell A."/>
            <person name="Meier I."/>
            <person name="Mets L."/>
            <person name="Mittag M."/>
            <person name="Mittelmeier T."/>
            <person name="Moroney J.V."/>
            <person name="Moseley J."/>
            <person name="Napoli C."/>
            <person name="Nedelcu A.M."/>
            <person name="Niyogi K."/>
            <person name="Novoselov S.V."/>
            <person name="Paulsen I.T."/>
            <person name="Pazour G."/>
            <person name="Purton S."/>
            <person name="Ral J.P."/>
            <person name="Riano-Pachon D.M."/>
            <person name="Riekhof W."/>
            <person name="Rymarquis L."/>
            <person name="Schroda M."/>
            <person name="Stern D."/>
            <person name="Umen J."/>
            <person name="Willows R."/>
            <person name="Wilson N."/>
            <person name="Zimmer S.L."/>
            <person name="Allmer J."/>
            <person name="Balk J."/>
            <person name="Bisova K."/>
            <person name="Chen C.J."/>
            <person name="Elias M."/>
            <person name="Gendler K."/>
            <person name="Hauser C."/>
            <person name="Lamb M.R."/>
            <person name="Ledford H."/>
            <person name="Long J.C."/>
            <person name="Minagawa J."/>
            <person name="Page M.D."/>
            <person name="Pan J."/>
            <person name="Pootakham W."/>
            <person name="Roje S."/>
            <person name="Rose A."/>
            <person name="Stahlberg E."/>
            <person name="Terauchi A.M."/>
            <person name="Yang P."/>
            <person name="Ball S."/>
            <person name="Bowler C."/>
            <person name="Dieckmann C.L."/>
            <person name="Gladyshev V.N."/>
            <person name="Green P."/>
            <person name="Jorgensen R."/>
            <person name="Mayfield S."/>
            <person name="Mueller-Roeber B."/>
            <person name="Rajamani S."/>
            <person name="Sayre R.T."/>
            <person name="Brokstein P."/>
            <person name="Dubchak I."/>
            <person name="Goodstein D."/>
            <person name="Hornick L."/>
            <person name="Huang Y.W."/>
            <person name="Jhaveri J."/>
            <person name="Luo Y."/>
            <person name="Martinez D."/>
            <person name="Ngau W.C."/>
            <person name="Otillar B."/>
            <person name="Poliakov A."/>
            <person name="Porter A."/>
            <person name="Szajkowski L."/>
            <person name="Werner G."/>
            <person name="Zhou K."/>
            <person name="Grigoriev I.V."/>
            <person name="Rokhsar D.S."/>
            <person name="Grossman A.R."/>
        </authorList>
    </citation>
    <scope>NUCLEOTIDE SEQUENCE [LARGE SCALE GENOMIC DNA]</scope>
    <source>
        <strain evidence="3">CC-503</strain>
    </source>
</reference>
<feature type="region of interest" description="Disordered" evidence="1">
    <location>
        <begin position="23"/>
        <end position="55"/>
    </location>
</feature>
<organism evidence="2 3">
    <name type="scientific">Chlamydomonas reinhardtii</name>
    <name type="common">Chlamydomonas smithii</name>
    <dbReference type="NCBI Taxonomy" id="3055"/>
    <lineage>
        <taxon>Eukaryota</taxon>
        <taxon>Viridiplantae</taxon>
        <taxon>Chlorophyta</taxon>
        <taxon>core chlorophytes</taxon>
        <taxon>Chlorophyceae</taxon>
        <taxon>CS clade</taxon>
        <taxon>Chlamydomonadales</taxon>
        <taxon>Chlamydomonadaceae</taxon>
        <taxon>Chlamydomonas</taxon>
    </lineage>
</organism>
<keyword evidence="3" id="KW-1185">Reference proteome</keyword>
<sequence length="55" mass="5930">MRDVPIGTVSVTFCDNLMALADGGPGHGVRPGRRGIQRGTTLHLPGPWTGSHRHW</sequence>
<dbReference type="KEGG" id="cre:CHLRE_14g620217v5"/>
<evidence type="ECO:0000313" key="3">
    <source>
        <dbReference type="Proteomes" id="UP000006906"/>
    </source>
</evidence>
<dbReference type="EMBL" id="CM008975">
    <property type="protein sequence ID" value="PNW73139.1"/>
    <property type="molecule type" value="Genomic_DNA"/>
</dbReference>
<protein>
    <submittedName>
        <fullName evidence="2">Uncharacterized protein</fullName>
    </submittedName>
</protein>
<dbReference type="Gramene" id="PNW73139">
    <property type="protein sequence ID" value="PNW73139"/>
    <property type="gene ID" value="CHLRE_14g620217v5"/>
</dbReference>